<proteinExistence type="predicted"/>
<evidence type="ECO:0000256" key="1">
    <source>
        <dbReference type="SAM" id="MobiDB-lite"/>
    </source>
</evidence>
<dbReference type="PANTHER" id="PTHR33709">
    <property type="entry name" value="OSJNBA0035M09.9 PROTEIN"/>
    <property type="match status" value="1"/>
</dbReference>
<keyword evidence="3" id="KW-0645">Protease</keyword>
<protein>
    <submittedName>
        <fullName evidence="3">Ubiquitin-specific protease family C19 protein, putative</fullName>
    </submittedName>
</protein>
<accession>Q2HU86</accession>
<dbReference type="EnsemblPlants" id="AES78469">
    <property type="protein sequence ID" value="AES78469"/>
    <property type="gene ID" value="MTR_7g032050"/>
</dbReference>
<reference evidence="2" key="2">
    <citation type="submission" date="2007-03" db="EMBL/GenBank/DDBJ databases">
        <authorList>
            <consortium name="The International Medicago Genome Annotation Group"/>
        </authorList>
    </citation>
    <scope>NUCLEOTIDE SEQUENCE</scope>
</reference>
<feature type="region of interest" description="Disordered" evidence="1">
    <location>
        <begin position="1"/>
        <end position="106"/>
    </location>
</feature>
<dbReference type="AlphaFoldDB" id="Q2HU86"/>
<dbReference type="HOGENOM" id="CLU_2064999_0_0_1"/>
<dbReference type="PANTHER" id="PTHR33709:SF4">
    <property type="entry name" value="OS08G0230200 PROTEIN"/>
    <property type="match status" value="1"/>
</dbReference>
<reference evidence="2" key="1">
    <citation type="submission" date="2004-10" db="EMBL/GenBank/DDBJ databases">
        <authorList>
            <person name="Town C.D."/>
        </authorList>
    </citation>
    <scope>NUCLEOTIDE SEQUENCE</scope>
</reference>
<dbReference type="EMBL" id="AC149208">
    <property type="protein sequence ID" value="ABD28748.1"/>
    <property type="molecule type" value="Genomic_DNA"/>
</dbReference>
<reference evidence="3 6" key="4">
    <citation type="journal article" date="2014" name="BMC Genomics">
        <title>An improved genome release (version Mt4.0) for the model legume Medicago truncatula.</title>
        <authorList>
            <person name="Tang H."/>
            <person name="Krishnakumar V."/>
            <person name="Bidwell S."/>
            <person name="Rosen B."/>
            <person name="Chan A."/>
            <person name="Zhou S."/>
            <person name="Gentzbittel L."/>
            <person name="Childs K.L."/>
            <person name="Yandell M."/>
            <person name="Gundlach H."/>
            <person name="Mayer K.F."/>
            <person name="Schwartz D.C."/>
            <person name="Town C.D."/>
        </authorList>
    </citation>
    <scope>GENOME REANNOTATION</scope>
    <source>
        <strain evidence="5 6">cv. Jemalong A17</strain>
    </source>
</reference>
<evidence type="ECO:0000313" key="3">
    <source>
        <dbReference type="EMBL" id="AES78469.1"/>
    </source>
</evidence>
<evidence type="ECO:0000313" key="5">
    <source>
        <dbReference type="EnsemblPlants" id="AES78469"/>
    </source>
</evidence>
<dbReference type="GO" id="GO:0008233">
    <property type="term" value="F:peptidase activity"/>
    <property type="evidence" value="ECO:0007669"/>
    <property type="project" value="UniProtKB-KW"/>
</dbReference>
<feature type="compositionally biased region" description="Polar residues" evidence="1">
    <location>
        <begin position="1"/>
        <end position="12"/>
    </location>
</feature>
<evidence type="ECO:0000313" key="6">
    <source>
        <dbReference type="Proteomes" id="UP000002051"/>
    </source>
</evidence>
<dbReference type="EMBL" id="PSQE01000007">
    <property type="protein sequence ID" value="RHN45081.1"/>
    <property type="molecule type" value="Genomic_DNA"/>
</dbReference>
<feature type="compositionally biased region" description="Polar residues" evidence="1">
    <location>
        <begin position="26"/>
        <end position="35"/>
    </location>
</feature>
<feature type="compositionally biased region" description="Polar residues" evidence="1">
    <location>
        <begin position="62"/>
        <end position="72"/>
    </location>
</feature>
<evidence type="ECO:0000313" key="7">
    <source>
        <dbReference type="Proteomes" id="UP000265566"/>
    </source>
</evidence>
<reference evidence="7" key="6">
    <citation type="journal article" date="2018" name="Nat. Plants">
        <title>Whole-genome landscape of Medicago truncatula symbiotic genes.</title>
        <authorList>
            <person name="Pecrix Y."/>
            <person name="Staton S.E."/>
            <person name="Sallet E."/>
            <person name="Lelandais-Briere C."/>
            <person name="Moreau S."/>
            <person name="Carrere S."/>
            <person name="Blein T."/>
            <person name="Jardinaud M.F."/>
            <person name="Latrasse D."/>
            <person name="Zouine M."/>
            <person name="Zahm M."/>
            <person name="Kreplak J."/>
            <person name="Mayjonade B."/>
            <person name="Satge C."/>
            <person name="Perez M."/>
            <person name="Cauet S."/>
            <person name="Marande W."/>
            <person name="Chantry-Darmon C."/>
            <person name="Lopez-Roques C."/>
            <person name="Bouchez O."/>
            <person name="Berard A."/>
            <person name="Debelle F."/>
            <person name="Munos S."/>
            <person name="Bendahmane A."/>
            <person name="Berges H."/>
            <person name="Niebel A."/>
            <person name="Buitink J."/>
            <person name="Frugier F."/>
            <person name="Benhamed M."/>
            <person name="Crespi M."/>
            <person name="Gouzy J."/>
            <person name="Gamas P."/>
        </authorList>
    </citation>
    <scope>NUCLEOTIDE SEQUENCE [LARGE SCALE GENOMIC DNA]</scope>
    <source>
        <strain evidence="7">cv. Jemalong A17</strain>
    </source>
</reference>
<feature type="compositionally biased region" description="Polar residues" evidence="1">
    <location>
        <begin position="80"/>
        <end position="90"/>
    </location>
</feature>
<reference evidence="5" key="5">
    <citation type="submission" date="2015-04" db="UniProtKB">
        <authorList>
            <consortium name="EnsemblPlants"/>
        </authorList>
    </citation>
    <scope>IDENTIFICATION</scope>
    <source>
        <strain evidence="5">cv. Jemalong A17</strain>
    </source>
</reference>
<dbReference type="STRING" id="3880.Q2HU86"/>
<keyword evidence="3" id="KW-0378">Hydrolase</keyword>
<sequence>MGTISHTLSNGLVVSGPRPKPRSKEQSMMTTSSIPYTGGDPMKSGELGKMVGIVPGVDPRTTYPSSSSLHNRGQTRLRRNSNSVSQQPMSKTIHRQPMARSGKKKKVGFRGWCCGVFGL</sequence>
<dbReference type="Gramene" id="rna39283">
    <property type="protein sequence ID" value="RHN45081.1"/>
    <property type="gene ID" value="gene39283"/>
</dbReference>
<organism evidence="2">
    <name type="scientific">Medicago truncatula</name>
    <name type="common">Barrel medic</name>
    <name type="synonym">Medicago tribuloides</name>
    <dbReference type="NCBI Taxonomy" id="3880"/>
    <lineage>
        <taxon>Eukaryota</taxon>
        <taxon>Viridiplantae</taxon>
        <taxon>Streptophyta</taxon>
        <taxon>Embryophyta</taxon>
        <taxon>Tracheophyta</taxon>
        <taxon>Spermatophyta</taxon>
        <taxon>Magnoliopsida</taxon>
        <taxon>eudicotyledons</taxon>
        <taxon>Gunneridae</taxon>
        <taxon>Pentapetalae</taxon>
        <taxon>rosids</taxon>
        <taxon>fabids</taxon>
        <taxon>Fabales</taxon>
        <taxon>Fabaceae</taxon>
        <taxon>Papilionoideae</taxon>
        <taxon>50 kb inversion clade</taxon>
        <taxon>NPAAA clade</taxon>
        <taxon>Hologalegina</taxon>
        <taxon>IRL clade</taxon>
        <taxon>Trifolieae</taxon>
        <taxon>Medicago</taxon>
    </lineage>
</organism>
<dbReference type="Proteomes" id="UP000265566">
    <property type="component" value="Chromosome 7"/>
</dbReference>
<dbReference type="Proteomes" id="UP000002051">
    <property type="component" value="Unassembled WGS sequence"/>
</dbReference>
<keyword evidence="6" id="KW-1185">Reference proteome</keyword>
<reference evidence="4" key="7">
    <citation type="journal article" date="2018" name="Nat. Plants">
        <title>Whole-genome landscape of Medicago truncatula symbiotic genes.</title>
        <authorList>
            <person name="Pecrix Y."/>
            <person name="Gamas P."/>
            <person name="Carrere S."/>
        </authorList>
    </citation>
    <scope>NUCLEOTIDE SEQUENCE</scope>
    <source>
        <tissue evidence="4">Leaves</tissue>
    </source>
</reference>
<dbReference type="InterPro" id="IPR040339">
    <property type="entry name" value="At1g16860-like"/>
</dbReference>
<dbReference type="EMBL" id="CM001223">
    <property type="protein sequence ID" value="AES78469.1"/>
    <property type="molecule type" value="Genomic_DNA"/>
</dbReference>
<dbReference type="PaxDb" id="3880-AES78469"/>
<name>Q2HU86_MEDTR</name>
<dbReference type="GO" id="GO:0006508">
    <property type="term" value="P:proteolysis"/>
    <property type="evidence" value="ECO:0007669"/>
    <property type="project" value="UniProtKB-KW"/>
</dbReference>
<evidence type="ECO:0000313" key="4">
    <source>
        <dbReference type="EMBL" id="RHN45081.1"/>
    </source>
</evidence>
<reference evidence="3 6" key="3">
    <citation type="journal article" date="2011" name="Nature">
        <title>The Medicago genome provides insight into the evolution of rhizobial symbioses.</title>
        <authorList>
            <person name="Young N.D."/>
            <person name="Debelle F."/>
            <person name="Oldroyd G.E."/>
            <person name="Geurts R."/>
            <person name="Cannon S.B."/>
            <person name="Udvardi M.K."/>
            <person name="Benedito V.A."/>
            <person name="Mayer K.F."/>
            <person name="Gouzy J."/>
            <person name="Schoof H."/>
            <person name="Van de Peer Y."/>
            <person name="Proost S."/>
            <person name="Cook D.R."/>
            <person name="Meyers B.C."/>
            <person name="Spannagl M."/>
            <person name="Cheung F."/>
            <person name="De Mita S."/>
            <person name="Krishnakumar V."/>
            <person name="Gundlach H."/>
            <person name="Zhou S."/>
            <person name="Mudge J."/>
            <person name="Bharti A.K."/>
            <person name="Murray J.D."/>
            <person name="Naoumkina M.A."/>
            <person name="Rosen B."/>
            <person name="Silverstein K.A."/>
            <person name="Tang H."/>
            <person name="Rombauts S."/>
            <person name="Zhao P.X."/>
            <person name="Zhou P."/>
            <person name="Barbe V."/>
            <person name="Bardou P."/>
            <person name="Bechner M."/>
            <person name="Bellec A."/>
            <person name="Berger A."/>
            <person name="Berges H."/>
            <person name="Bidwell S."/>
            <person name="Bisseling T."/>
            <person name="Choisne N."/>
            <person name="Couloux A."/>
            <person name="Denny R."/>
            <person name="Deshpande S."/>
            <person name="Dai X."/>
            <person name="Doyle J.J."/>
            <person name="Dudez A.M."/>
            <person name="Farmer A.D."/>
            <person name="Fouteau S."/>
            <person name="Franken C."/>
            <person name="Gibelin C."/>
            <person name="Gish J."/>
            <person name="Goldstein S."/>
            <person name="Gonzalez A.J."/>
            <person name="Green P.J."/>
            <person name="Hallab A."/>
            <person name="Hartog M."/>
            <person name="Hua A."/>
            <person name="Humphray S.J."/>
            <person name="Jeong D.H."/>
            <person name="Jing Y."/>
            <person name="Jocker A."/>
            <person name="Kenton S.M."/>
            <person name="Kim D.J."/>
            <person name="Klee K."/>
            <person name="Lai H."/>
            <person name="Lang C."/>
            <person name="Lin S."/>
            <person name="Macmil S.L."/>
            <person name="Magdelenat G."/>
            <person name="Matthews L."/>
            <person name="McCorrison J."/>
            <person name="Monaghan E.L."/>
            <person name="Mun J.H."/>
            <person name="Najar F.Z."/>
            <person name="Nicholson C."/>
            <person name="Noirot C."/>
            <person name="O'Bleness M."/>
            <person name="Paule C.R."/>
            <person name="Poulain J."/>
            <person name="Prion F."/>
            <person name="Qin B."/>
            <person name="Qu C."/>
            <person name="Retzel E.F."/>
            <person name="Riddle C."/>
            <person name="Sallet E."/>
            <person name="Samain S."/>
            <person name="Samson N."/>
            <person name="Sanders I."/>
            <person name="Saurat O."/>
            <person name="Scarpelli C."/>
            <person name="Schiex T."/>
            <person name="Segurens B."/>
            <person name="Severin A.J."/>
            <person name="Sherrier D.J."/>
            <person name="Shi R."/>
            <person name="Sims S."/>
            <person name="Singer S.R."/>
            <person name="Sinharoy S."/>
            <person name="Sterck L."/>
            <person name="Viollet A."/>
            <person name="Wang B.B."/>
            <person name="Wang K."/>
            <person name="Wang M."/>
            <person name="Wang X."/>
            <person name="Warfsmann J."/>
            <person name="Weissenbach J."/>
            <person name="White D.D."/>
            <person name="White J.D."/>
            <person name="Wiley G.B."/>
            <person name="Wincker P."/>
            <person name="Xing Y."/>
            <person name="Yang L."/>
            <person name="Yao Z."/>
            <person name="Ying F."/>
            <person name="Zhai J."/>
            <person name="Zhou L."/>
            <person name="Zuber A."/>
            <person name="Denarie J."/>
            <person name="Dixon R.A."/>
            <person name="May G.D."/>
            <person name="Schwartz D.C."/>
            <person name="Rogers J."/>
            <person name="Quetier F."/>
            <person name="Town C.D."/>
            <person name="Roe B.A."/>
        </authorList>
    </citation>
    <scope>NUCLEOTIDE SEQUENCE [LARGE SCALE GENOMIC DNA]</scope>
    <source>
        <strain evidence="3">A17</strain>
        <strain evidence="5 6">cv. Jemalong A17</strain>
    </source>
</reference>
<evidence type="ECO:0000313" key="2">
    <source>
        <dbReference type="EMBL" id="ABD28748.1"/>
    </source>
</evidence>
<gene>
    <name evidence="3" type="ordered locus">MTR_7g032050</name>
    <name evidence="2" type="ORF">MtrDRAFT_AC149208g14v2</name>
    <name evidence="4" type="ORF">MtrunA17_Chr7g0226401</name>
</gene>